<evidence type="ECO:0000313" key="9">
    <source>
        <dbReference type="Proteomes" id="UP000184073"/>
    </source>
</evidence>
<evidence type="ECO:0000256" key="6">
    <source>
        <dbReference type="SAM" id="MobiDB-lite"/>
    </source>
</evidence>
<dbReference type="SUPFAM" id="SSF51905">
    <property type="entry name" value="FAD/NAD(P)-binding domain"/>
    <property type="match status" value="1"/>
</dbReference>
<dbReference type="STRING" id="1036611.A0A1L9PDM1"/>
<evidence type="ECO:0000259" key="7">
    <source>
        <dbReference type="Pfam" id="PF01266"/>
    </source>
</evidence>
<sequence length="427" mass="47111">MPPSILILGAGCFGVSTAYHLASHGYSNITVLEKDSEIPSRFSAANDLNKVIRAEYADTFYTDLALEAIRKWQRDPLYKRHYHQTGFLNVTSNAATPETKQVVDKYFASIQRHPAFRGQVKKVNGQTEIKQTVPSFTGPVEGWSGYYNKLAGYSHSANALKAVYKACVSLGVKFHTGTDGVVESLLYASARTGTVCVGAKTRGGQVYLSDKTILALGANVPNLIPDIGKQTTGRCWGVAHLQLTPDEARELQGIPVTNVRDLAFFFEPDRQTNKLKFCHMGGAYTNYSWSKDGLSLPFPGLAESKFLPGDDERYIRQLLKEVFPKLANRPLIDTHLCWVADTDDSDYIIDFVPGTGSSLVVLSGDSGHGFKMMPILGEFVQTLLEDGRQSQPKWQWKDSKPQSGAAWRSGESQELSDSGRSKLRSKL</sequence>
<dbReference type="Gene3D" id="3.50.50.60">
    <property type="entry name" value="FAD/NAD(P)-binding domain"/>
    <property type="match status" value="1"/>
</dbReference>
<evidence type="ECO:0000313" key="8">
    <source>
        <dbReference type="EMBL" id="OJI99613.1"/>
    </source>
</evidence>
<dbReference type="EMBL" id="KV878127">
    <property type="protein sequence ID" value="OJI99613.1"/>
    <property type="molecule type" value="Genomic_DNA"/>
</dbReference>
<dbReference type="InterPro" id="IPR045170">
    <property type="entry name" value="MTOX"/>
</dbReference>
<dbReference type="GO" id="GO:0008115">
    <property type="term" value="F:sarcosine oxidase activity"/>
    <property type="evidence" value="ECO:0007669"/>
    <property type="project" value="TreeGrafter"/>
</dbReference>
<organism evidence="8 9">
    <name type="scientific">Aspergillus versicolor CBS 583.65</name>
    <dbReference type="NCBI Taxonomy" id="1036611"/>
    <lineage>
        <taxon>Eukaryota</taxon>
        <taxon>Fungi</taxon>
        <taxon>Dikarya</taxon>
        <taxon>Ascomycota</taxon>
        <taxon>Pezizomycotina</taxon>
        <taxon>Eurotiomycetes</taxon>
        <taxon>Eurotiomycetidae</taxon>
        <taxon>Eurotiales</taxon>
        <taxon>Aspergillaceae</taxon>
        <taxon>Aspergillus</taxon>
        <taxon>Aspergillus subgen. Nidulantes</taxon>
    </lineage>
</organism>
<feature type="domain" description="FAD dependent oxidoreductase" evidence="7">
    <location>
        <begin position="5"/>
        <end position="380"/>
    </location>
</feature>
<protein>
    <recommendedName>
        <fullName evidence="7">FAD dependent oxidoreductase domain-containing protein</fullName>
    </recommendedName>
</protein>
<dbReference type="GO" id="GO:0050660">
    <property type="term" value="F:flavin adenine dinucleotide binding"/>
    <property type="evidence" value="ECO:0007669"/>
    <property type="project" value="InterPro"/>
</dbReference>
<keyword evidence="3" id="KW-0285">Flavoprotein</keyword>
<evidence type="ECO:0000256" key="4">
    <source>
        <dbReference type="ARBA" id="ARBA00022827"/>
    </source>
</evidence>
<dbReference type="Proteomes" id="UP000184073">
    <property type="component" value="Unassembled WGS sequence"/>
</dbReference>
<evidence type="ECO:0000256" key="3">
    <source>
        <dbReference type="ARBA" id="ARBA00022630"/>
    </source>
</evidence>
<gene>
    <name evidence="8" type="ORF">ASPVEDRAFT_81213</name>
</gene>
<evidence type="ECO:0000256" key="1">
    <source>
        <dbReference type="ARBA" id="ARBA00001974"/>
    </source>
</evidence>
<dbReference type="VEuPathDB" id="FungiDB:ASPVEDRAFT_81213"/>
<comment type="cofactor">
    <cofactor evidence="1">
        <name>FAD</name>
        <dbReference type="ChEBI" id="CHEBI:57692"/>
    </cofactor>
</comment>
<dbReference type="OrthoDB" id="2219495at2759"/>
<dbReference type="InterPro" id="IPR006076">
    <property type="entry name" value="FAD-dep_OxRdtase"/>
</dbReference>
<dbReference type="Gene3D" id="3.30.9.10">
    <property type="entry name" value="D-Amino Acid Oxidase, subunit A, domain 2"/>
    <property type="match status" value="1"/>
</dbReference>
<evidence type="ECO:0000256" key="5">
    <source>
        <dbReference type="ARBA" id="ARBA00023002"/>
    </source>
</evidence>
<dbReference type="PANTHER" id="PTHR10961">
    <property type="entry name" value="PEROXISOMAL SARCOSINE OXIDASE"/>
    <property type="match status" value="1"/>
</dbReference>
<keyword evidence="4" id="KW-0274">FAD</keyword>
<proteinExistence type="inferred from homology"/>
<dbReference type="InterPro" id="IPR036188">
    <property type="entry name" value="FAD/NAD-bd_sf"/>
</dbReference>
<keyword evidence="9" id="KW-1185">Reference proteome</keyword>
<accession>A0A1L9PDM1</accession>
<feature type="region of interest" description="Disordered" evidence="6">
    <location>
        <begin position="390"/>
        <end position="427"/>
    </location>
</feature>
<dbReference type="Pfam" id="PF01266">
    <property type="entry name" value="DAO"/>
    <property type="match status" value="1"/>
</dbReference>
<comment type="similarity">
    <text evidence="2">Belongs to the MSOX/MTOX family.</text>
</comment>
<reference evidence="9" key="1">
    <citation type="journal article" date="2017" name="Genome Biol.">
        <title>Comparative genomics reveals high biological diversity and specific adaptations in the industrially and medically important fungal genus Aspergillus.</title>
        <authorList>
            <person name="de Vries R.P."/>
            <person name="Riley R."/>
            <person name="Wiebenga A."/>
            <person name="Aguilar-Osorio G."/>
            <person name="Amillis S."/>
            <person name="Uchima C.A."/>
            <person name="Anderluh G."/>
            <person name="Asadollahi M."/>
            <person name="Askin M."/>
            <person name="Barry K."/>
            <person name="Battaglia E."/>
            <person name="Bayram O."/>
            <person name="Benocci T."/>
            <person name="Braus-Stromeyer S.A."/>
            <person name="Caldana C."/>
            <person name="Canovas D."/>
            <person name="Cerqueira G.C."/>
            <person name="Chen F."/>
            <person name="Chen W."/>
            <person name="Choi C."/>
            <person name="Clum A."/>
            <person name="Dos Santos R.A."/>
            <person name="Damasio A.R."/>
            <person name="Diallinas G."/>
            <person name="Emri T."/>
            <person name="Fekete E."/>
            <person name="Flipphi M."/>
            <person name="Freyberg S."/>
            <person name="Gallo A."/>
            <person name="Gournas C."/>
            <person name="Habgood R."/>
            <person name="Hainaut M."/>
            <person name="Harispe M.L."/>
            <person name="Henrissat B."/>
            <person name="Hilden K.S."/>
            <person name="Hope R."/>
            <person name="Hossain A."/>
            <person name="Karabika E."/>
            <person name="Karaffa L."/>
            <person name="Karanyi Z."/>
            <person name="Krasevec N."/>
            <person name="Kuo A."/>
            <person name="Kusch H."/>
            <person name="LaButti K."/>
            <person name="Lagendijk E.L."/>
            <person name="Lapidus A."/>
            <person name="Levasseur A."/>
            <person name="Lindquist E."/>
            <person name="Lipzen A."/>
            <person name="Logrieco A.F."/>
            <person name="MacCabe A."/>
            <person name="Maekelae M.R."/>
            <person name="Malavazi I."/>
            <person name="Melin P."/>
            <person name="Meyer V."/>
            <person name="Mielnichuk N."/>
            <person name="Miskei M."/>
            <person name="Molnar A.P."/>
            <person name="Mule G."/>
            <person name="Ngan C.Y."/>
            <person name="Orejas M."/>
            <person name="Orosz E."/>
            <person name="Ouedraogo J.P."/>
            <person name="Overkamp K.M."/>
            <person name="Park H.-S."/>
            <person name="Perrone G."/>
            <person name="Piumi F."/>
            <person name="Punt P.J."/>
            <person name="Ram A.F."/>
            <person name="Ramon A."/>
            <person name="Rauscher S."/>
            <person name="Record E."/>
            <person name="Riano-Pachon D.M."/>
            <person name="Robert V."/>
            <person name="Roehrig J."/>
            <person name="Ruller R."/>
            <person name="Salamov A."/>
            <person name="Salih N.S."/>
            <person name="Samson R.A."/>
            <person name="Sandor E."/>
            <person name="Sanguinetti M."/>
            <person name="Schuetze T."/>
            <person name="Sepcic K."/>
            <person name="Shelest E."/>
            <person name="Sherlock G."/>
            <person name="Sophianopoulou V."/>
            <person name="Squina F.M."/>
            <person name="Sun H."/>
            <person name="Susca A."/>
            <person name="Todd R.B."/>
            <person name="Tsang A."/>
            <person name="Unkles S.E."/>
            <person name="van de Wiele N."/>
            <person name="van Rossen-Uffink D."/>
            <person name="Oliveira J.V."/>
            <person name="Vesth T.C."/>
            <person name="Visser J."/>
            <person name="Yu J.-H."/>
            <person name="Zhou M."/>
            <person name="Andersen M.R."/>
            <person name="Archer D.B."/>
            <person name="Baker S.E."/>
            <person name="Benoit I."/>
            <person name="Brakhage A.A."/>
            <person name="Braus G.H."/>
            <person name="Fischer R."/>
            <person name="Frisvad J.C."/>
            <person name="Goldman G.H."/>
            <person name="Houbraken J."/>
            <person name="Oakley B."/>
            <person name="Pocsi I."/>
            <person name="Scazzocchio C."/>
            <person name="Seiboth B."/>
            <person name="vanKuyk P.A."/>
            <person name="Wortman J."/>
            <person name="Dyer P.S."/>
            <person name="Grigoriev I.V."/>
        </authorList>
    </citation>
    <scope>NUCLEOTIDE SEQUENCE [LARGE SCALE GENOMIC DNA]</scope>
    <source>
        <strain evidence="9">CBS 583.65</strain>
    </source>
</reference>
<dbReference type="AlphaFoldDB" id="A0A1L9PDM1"/>
<evidence type="ECO:0000256" key="2">
    <source>
        <dbReference type="ARBA" id="ARBA00010989"/>
    </source>
</evidence>
<dbReference type="RefSeq" id="XP_040665376.1">
    <property type="nucleotide sequence ID" value="XM_040816999.1"/>
</dbReference>
<keyword evidence="5" id="KW-0560">Oxidoreductase</keyword>
<name>A0A1L9PDM1_ASPVE</name>
<dbReference type="GO" id="GO:0051698">
    <property type="term" value="F:saccharopine oxidase activity"/>
    <property type="evidence" value="ECO:0007669"/>
    <property type="project" value="TreeGrafter"/>
</dbReference>
<dbReference type="PANTHER" id="PTHR10961:SF26">
    <property type="entry name" value="L-SACCHAROPINE OXIDASE"/>
    <property type="match status" value="1"/>
</dbReference>
<dbReference type="GeneID" id="63732510"/>